<dbReference type="AlphaFoldDB" id="A0A1J5Q1T4"/>
<reference evidence="1" key="1">
    <citation type="submission" date="2016-10" db="EMBL/GenBank/DDBJ databases">
        <title>Sequence of Gallionella enrichment culture.</title>
        <authorList>
            <person name="Poehlein A."/>
            <person name="Muehling M."/>
            <person name="Daniel R."/>
        </authorList>
    </citation>
    <scope>NUCLEOTIDE SEQUENCE</scope>
</reference>
<comment type="caution">
    <text evidence="1">The sequence shown here is derived from an EMBL/GenBank/DDBJ whole genome shotgun (WGS) entry which is preliminary data.</text>
</comment>
<evidence type="ECO:0000313" key="1">
    <source>
        <dbReference type="EMBL" id="OIQ77681.1"/>
    </source>
</evidence>
<accession>A0A1J5Q1T4</accession>
<name>A0A1J5Q1T4_9ZZZZ</name>
<dbReference type="EMBL" id="MLJW01001560">
    <property type="protein sequence ID" value="OIQ77681.1"/>
    <property type="molecule type" value="Genomic_DNA"/>
</dbReference>
<protein>
    <submittedName>
        <fullName evidence="1">Uncharacterized protein</fullName>
    </submittedName>
</protein>
<proteinExistence type="predicted"/>
<gene>
    <name evidence="1" type="ORF">GALL_406260</name>
</gene>
<sequence>MTSIPEPDDVALAARALEGPLEPPNEEVLEAVREGLDRVPVPPPSPFFGIPRQWTRPRRLRAPLRRRGTP</sequence>
<organism evidence="1">
    <name type="scientific">mine drainage metagenome</name>
    <dbReference type="NCBI Taxonomy" id="410659"/>
    <lineage>
        <taxon>unclassified sequences</taxon>
        <taxon>metagenomes</taxon>
        <taxon>ecological metagenomes</taxon>
    </lineage>
</organism>